<proteinExistence type="inferred from homology"/>
<dbReference type="PANTHER" id="PTHR43298">
    <property type="entry name" value="MULTIDRUG RESISTANCE PROTEIN NORM-RELATED"/>
    <property type="match status" value="1"/>
</dbReference>
<comment type="similarity">
    <text evidence="2">Belongs to the multi antimicrobial extrusion (MATE) (TC 2.A.66.1) family.</text>
</comment>
<dbReference type="RefSeq" id="WP_024863757.1">
    <property type="nucleotide sequence ID" value="NZ_CP024965.1"/>
</dbReference>
<name>A0A2K8NXP3_9MOLU</name>
<keyword evidence="4" id="KW-0813">Transport</keyword>
<gene>
    <name evidence="7" type="ORF">ESOMN_v1c01720</name>
</gene>
<dbReference type="GO" id="GO:0015297">
    <property type="term" value="F:antiporter activity"/>
    <property type="evidence" value="ECO:0007669"/>
    <property type="project" value="InterPro"/>
</dbReference>
<keyword evidence="6" id="KW-1133">Transmembrane helix</keyword>
<feature type="transmembrane region" description="Helical" evidence="6">
    <location>
        <begin position="376"/>
        <end position="394"/>
    </location>
</feature>
<dbReference type="InterPro" id="IPR002528">
    <property type="entry name" value="MATE_fam"/>
</dbReference>
<evidence type="ECO:0000256" key="1">
    <source>
        <dbReference type="ARBA" id="ARBA00003408"/>
    </source>
</evidence>
<feature type="transmembrane region" description="Helical" evidence="6">
    <location>
        <begin position="217"/>
        <end position="235"/>
    </location>
</feature>
<feature type="transmembrane region" description="Helical" evidence="6">
    <location>
        <begin position="406"/>
        <end position="429"/>
    </location>
</feature>
<dbReference type="KEGG" id="esx:ESOMN_v1c01720"/>
<feature type="transmembrane region" description="Helical" evidence="6">
    <location>
        <begin position="487"/>
        <end position="506"/>
    </location>
</feature>
<feature type="transmembrane region" description="Helical" evidence="6">
    <location>
        <begin position="247"/>
        <end position="272"/>
    </location>
</feature>
<organism evidence="7 8">
    <name type="scientific">Williamsoniiplasma somnilux</name>
    <dbReference type="NCBI Taxonomy" id="215578"/>
    <lineage>
        <taxon>Bacteria</taxon>
        <taxon>Bacillati</taxon>
        <taxon>Mycoplasmatota</taxon>
        <taxon>Mollicutes</taxon>
        <taxon>Entomoplasmatales</taxon>
        <taxon>Williamsoniiplasma</taxon>
    </lineage>
</organism>
<evidence type="ECO:0000313" key="8">
    <source>
        <dbReference type="Proteomes" id="UP000232230"/>
    </source>
</evidence>
<reference evidence="7 8" key="1">
    <citation type="submission" date="2017-11" db="EMBL/GenBank/DDBJ databases">
        <title>Genome sequence of Entomoplasma somnilux PYAN-1 (ATCC 49194).</title>
        <authorList>
            <person name="Lo W.-S."/>
            <person name="Gasparich G.E."/>
            <person name="Kuo C.-H."/>
        </authorList>
    </citation>
    <scope>NUCLEOTIDE SEQUENCE [LARGE SCALE GENOMIC DNA]</scope>
    <source>
        <strain evidence="7 8">PYAN-1</strain>
    </source>
</reference>
<sequence>MFKRTRGEKKNRWFASRAWYVAALSIILWAILQEIIMASTDIVDNIFVNFLKDDQVKGLSGLNDSIKMSGFLNLTVDDLINAGLSESYLGLQYKAGQIAVNGVTASNQMYMIMFCAVSGFCYGCGIYSAQYFGAKDYNKLKQVTALKMYVVFAITFVFAIMTIPGITRHIIEFTTEPKYADKPTSILAAGSDGQDIKAWFNYFQYQSSVLATDEGVMYYQIIAPSYLILVINETAITSLRETRRPFISFWMSLIALSTNCLMNVFLTAPTFLGSFGGLGVQGTAIATFSARILQMIFIVALLSIKRYEFIPGWYSFKIQKNVFSRSMKKASPLLMNELLFAFAAVLQVKLKGMYSVEALTANAIFSTITTAIFSPLYHGLNAGITVFVGNSLGANKLDEAQFNARYLLGLGLVIAVIASSILIGMSYVIPQTMFSSANAESQRIAFWMLFIYAFIYPATMVANAAYSILRAGGAVWSATLLDGVFNWSIEIPVLAILILLTVNGVIHLDIIYIHLAVTACEIFKAIWGLAIYSRKRWVNNLTIEVEKPSKFKEISNKFKKKEQKVESMN</sequence>
<feature type="transmembrane region" description="Helical" evidence="6">
    <location>
        <begin position="149"/>
        <end position="171"/>
    </location>
</feature>
<evidence type="ECO:0000256" key="6">
    <source>
        <dbReference type="SAM" id="Phobius"/>
    </source>
</evidence>
<feature type="transmembrane region" description="Helical" evidence="6">
    <location>
        <begin position="333"/>
        <end position="350"/>
    </location>
</feature>
<feature type="transmembrane region" description="Helical" evidence="6">
    <location>
        <begin position="109"/>
        <end position="129"/>
    </location>
</feature>
<feature type="transmembrane region" description="Helical" evidence="6">
    <location>
        <begin position="12"/>
        <end position="32"/>
    </location>
</feature>
<dbReference type="PANTHER" id="PTHR43298:SF2">
    <property type="entry name" value="FMN_FAD EXPORTER YEEO-RELATED"/>
    <property type="match status" value="1"/>
</dbReference>
<evidence type="ECO:0000256" key="5">
    <source>
        <dbReference type="ARBA" id="ARBA00031636"/>
    </source>
</evidence>
<feature type="transmembrane region" description="Helical" evidence="6">
    <location>
        <begin position="512"/>
        <end position="532"/>
    </location>
</feature>
<evidence type="ECO:0000256" key="4">
    <source>
        <dbReference type="ARBA" id="ARBA00022448"/>
    </source>
</evidence>
<keyword evidence="6" id="KW-0472">Membrane</keyword>
<dbReference type="AlphaFoldDB" id="A0A2K8NXP3"/>
<protein>
    <recommendedName>
        <fullName evidence="3">Probable multidrug resistance protein NorM</fullName>
    </recommendedName>
    <alternativeName>
        <fullName evidence="5">Multidrug-efflux transporter</fullName>
    </alternativeName>
</protein>
<evidence type="ECO:0000313" key="7">
    <source>
        <dbReference type="EMBL" id="ATZ18557.1"/>
    </source>
</evidence>
<feature type="transmembrane region" description="Helical" evidence="6">
    <location>
        <begin position="444"/>
        <end position="466"/>
    </location>
</feature>
<accession>A0A2K8NXP3</accession>
<feature type="transmembrane region" description="Helical" evidence="6">
    <location>
        <begin position="284"/>
        <end position="304"/>
    </location>
</feature>
<evidence type="ECO:0000256" key="3">
    <source>
        <dbReference type="ARBA" id="ARBA00020268"/>
    </source>
</evidence>
<dbReference type="GO" id="GO:0042910">
    <property type="term" value="F:xenobiotic transmembrane transporter activity"/>
    <property type="evidence" value="ECO:0007669"/>
    <property type="project" value="InterPro"/>
</dbReference>
<dbReference type="InterPro" id="IPR050222">
    <property type="entry name" value="MATE_MdtK"/>
</dbReference>
<evidence type="ECO:0000256" key="2">
    <source>
        <dbReference type="ARBA" id="ARBA00010199"/>
    </source>
</evidence>
<dbReference type="EMBL" id="CP024965">
    <property type="protein sequence ID" value="ATZ18557.1"/>
    <property type="molecule type" value="Genomic_DNA"/>
</dbReference>
<dbReference type="Proteomes" id="UP000232230">
    <property type="component" value="Chromosome"/>
</dbReference>
<keyword evidence="6" id="KW-0812">Transmembrane</keyword>
<comment type="function">
    <text evidence="1">Multidrug efflux pump.</text>
</comment>
<dbReference type="Pfam" id="PF01554">
    <property type="entry name" value="MatE"/>
    <property type="match status" value="2"/>
</dbReference>
<dbReference type="GO" id="GO:0005886">
    <property type="term" value="C:plasma membrane"/>
    <property type="evidence" value="ECO:0007669"/>
    <property type="project" value="TreeGrafter"/>
</dbReference>
<keyword evidence="8" id="KW-1185">Reference proteome</keyword>